<dbReference type="CDD" id="cd07389">
    <property type="entry name" value="MPP_PhoD"/>
    <property type="match status" value="1"/>
</dbReference>
<feature type="region of interest" description="Disordered" evidence="1">
    <location>
        <begin position="466"/>
        <end position="498"/>
    </location>
</feature>
<dbReference type="PANTHER" id="PTHR37031">
    <property type="entry name" value="METALLOPHOSPHATASE BINDING DOMAIN PROTEIN"/>
    <property type="match status" value="1"/>
</dbReference>
<feature type="domain" description="DUF7800" evidence="3">
    <location>
        <begin position="5"/>
        <end position="84"/>
    </location>
</feature>
<dbReference type="InterPro" id="IPR056702">
    <property type="entry name" value="DUF7800"/>
</dbReference>
<feature type="compositionally biased region" description="Low complexity" evidence="1">
    <location>
        <begin position="479"/>
        <end position="497"/>
    </location>
</feature>
<comment type="caution">
    <text evidence="4">The sequence shown here is derived from an EMBL/GenBank/DDBJ whole genome shotgun (WGS) entry which is preliminary data.</text>
</comment>
<dbReference type="RefSeq" id="WP_380023164.1">
    <property type="nucleotide sequence ID" value="NZ_JBHMDY010000004.1"/>
</dbReference>
<accession>A0ABV5JNE7</accession>
<dbReference type="InterPro" id="IPR038607">
    <property type="entry name" value="PhoD-like_sf"/>
</dbReference>
<reference evidence="4 5" key="1">
    <citation type="submission" date="2024-09" db="EMBL/GenBank/DDBJ databases">
        <authorList>
            <person name="Sun Q."/>
            <person name="Mori K."/>
        </authorList>
    </citation>
    <scope>NUCLEOTIDE SEQUENCE [LARGE SCALE GENOMIC DNA]</scope>
    <source>
        <strain evidence="4 5">CCM 7659</strain>
    </source>
</reference>
<evidence type="ECO:0000259" key="3">
    <source>
        <dbReference type="Pfam" id="PF25077"/>
    </source>
</evidence>
<dbReference type="GO" id="GO:0004035">
    <property type="term" value="F:alkaline phosphatase activity"/>
    <property type="evidence" value="ECO:0007669"/>
    <property type="project" value="UniProtKB-EC"/>
</dbReference>
<evidence type="ECO:0000313" key="4">
    <source>
        <dbReference type="EMBL" id="MFB9259251.1"/>
    </source>
</evidence>
<dbReference type="InterPro" id="IPR029052">
    <property type="entry name" value="Metallo-depent_PP-like"/>
</dbReference>
<dbReference type="EMBL" id="JBHMDY010000004">
    <property type="protein sequence ID" value="MFB9259251.1"/>
    <property type="molecule type" value="Genomic_DNA"/>
</dbReference>
<protein>
    <submittedName>
        <fullName evidence="4">Alkaline phosphatase D family protein</fullName>
        <ecNumber evidence="4">3.1.3.1</ecNumber>
    </submittedName>
</protein>
<evidence type="ECO:0000313" key="5">
    <source>
        <dbReference type="Proteomes" id="UP001589700"/>
    </source>
</evidence>
<keyword evidence="5" id="KW-1185">Reference proteome</keyword>
<gene>
    <name evidence="4" type="ORF">ACFFVD_05490</name>
</gene>
<keyword evidence="4" id="KW-0378">Hydrolase</keyword>
<dbReference type="SUPFAM" id="SSF56300">
    <property type="entry name" value="Metallo-dependent phosphatases"/>
    <property type="match status" value="1"/>
</dbReference>
<dbReference type="PANTHER" id="PTHR37031:SF2">
    <property type="entry name" value="PHOD-LIKE PHOSPHATASE METALLOPHOSPHATASE DOMAIN-CONTAINING PROTEIN"/>
    <property type="match status" value="1"/>
</dbReference>
<dbReference type="Pfam" id="PF09423">
    <property type="entry name" value="PhoD"/>
    <property type="match status" value="1"/>
</dbReference>
<name>A0ABV5JNE7_9ACTN</name>
<evidence type="ECO:0000256" key="1">
    <source>
        <dbReference type="SAM" id="MobiDB-lite"/>
    </source>
</evidence>
<dbReference type="Pfam" id="PF25077">
    <property type="entry name" value="DUF7800"/>
    <property type="match status" value="1"/>
</dbReference>
<sequence length="630" mass="70285">MTDRPEILVGPLLRYVDSTEATVWVEVSAPCRVTIRAGEQELSEPSWGVFGHHFAVLHLRDLPEGAETEYEVALDGEAAWPLDPERPSVIRTPRADDTVRLAFGSCRRGENQTPRALRKIGADALVALSHQMARTAHDDWPDAMLLLGDQVYADIPSEEIADKLAERRRAGGGPQAVRDSAGAGGDRDVSNEICDFEEYSWLYHESWRDPDVRWLLSTVPSCMILDDHDLRDDWNSSHSWRREMTAQPWWQDRVIGAFASYFVYQHLGNLAPDELDGNEVYQALRAAGSDAERERILSDFAVRADSERGASQWSFKRDFGRVRVVMLDVRASRHLDPEDRRVMDDNEWEWTRRACLDADVDHLVIGSSLPAFMLPALHHLEGWNEVVARDRPNKPVSARLGEWMRLTVDLEHWAAFRNSFDDLVGLLAEVAAGKGEGGRAPASILMLGGDVHCSYLEEIELTAPEVTAPEATGGDGRTGSSAAQPGSSAAQGSAPSPTRVHQLVMSPFRNPLHKPIRVVNRLSVRKPVEVTARRLARAVGVREPAARWRMTDGVWFDNGVMTLVLRGRSARVKVDHAVVEWPGRGLGKSLTLLPGLAPDSWGRRRQHGGDSLEDKPRQVLRRTLTKELTD</sequence>
<feature type="domain" description="PhoD-like phosphatase metallophosphatase" evidence="2">
    <location>
        <begin position="134"/>
        <end position="460"/>
    </location>
</feature>
<dbReference type="Gene3D" id="3.60.21.70">
    <property type="entry name" value="PhoD-like phosphatase"/>
    <property type="match status" value="1"/>
</dbReference>
<dbReference type="InterPro" id="IPR018946">
    <property type="entry name" value="PhoD-like_MPP"/>
</dbReference>
<evidence type="ECO:0000259" key="2">
    <source>
        <dbReference type="Pfam" id="PF09423"/>
    </source>
</evidence>
<dbReference type="EC" id="3.1.3.1" evidence="4"/>
<dbReference type="Proteomes" id="UP001589700">
    <property type="component" value="Unassembled WGS sequence"/>
</dbReference>
<proteinExistence type="predicted"/>
<organism evidence="4 5">
    <name type="scientific">Dietzia aerolata</name>
    <dbReference type="NCBI Taxonomy" id="595984"/>
    <lineage>
        <taxon>Bacteria</taxon>
        <taxon>Bacillati</taxon>
        <taxon>Actinomycetota</taxon>
        <taxon>Actinomycetes</taxon>
        <taxon>Mycobacteriales</taxon>
        <taxon>Dietziaceae</taxon>
        <taxon>Dietzia</taxon>
    </lineage>
</organism>
<feature type="region of interest" description="Disordered" evidence="1">
    <location>
        <begin position="167"/>
        <end position="186"/>
    </location>
</feature>